<protein>
    <recommendedName>
        <fullName evidence="6">inositol-phosphate phosphatase</fullName>
        <ecNumber evidence="6">3.1.3.25</ecNumber>
    </recommendedName>
    <alternativeName>
        <fullName evidence="14">Inositol-1(or 4)-monophosphatase 3</fullName>
    </alternativeName>
    <alternativeName>
        <fullName evidence="13">Myo-inositol monophosphatase A3</fullName>
    </alternativeName>
</protein>
<dbReference type="EMBL" id="UXUI01012932">
    <property type="protein sequence ID" value="VDD97150.1"/>
    <property type="molecule type" value="Genomic_DNA"/>
</dbReference>
<dbReference type="SUPFAM" id="SSF56655">
    <property type="entry name" value="Carbohydrate phosphatase"/>
    <property type="match status" value="1"/>
</dbReference>
<proteinExistence type="inferred from homology"/>
<feature type="binding site" evidence="15">
    <location>
        <position position="281"/>
    </location>
    <ligand>
        <name>Mg(2+)</name>
        <dbReference type="ChEBI" id="CHEBI:18420"/>
        <label>1</label>
        <note>catalytic</note>
    </ligand>
</feature>
<name>A0A0N4VP05_ENTVE</name>
<evidence type="ECO:0000256" key="8">
    <source>
        <dbReference type="ARBA" id="ARBA00022723"/>
    </source>
</evidence>
<evidence type="ECO:0000256" key="6">
    <source>
        <dbReference type="ARBA" id="ARBA00013106"/>
    </source>
</evidence>
<dbReference type="InterPro" id="IPR000760">
    <property type="entry name" value="Inositol_monophosphatase-like"/>
</dbReference>
<dbReference type="InterPro" id="IPR050725">
    <property type="entry name" value="CysQ/Inositol_MonoPase"/>
</dbReference>
<dbReference type="GO" id="GO:0016020">
    <property type="term" value="C:membrane"/>
    <property type="evidence" value="ECO:0007669"/>
    <property type="project" value="UniProtKB-SubCell"/>
</dbReference>
<dbReference type="PANTHER" id="PTHR43028">
    <property type="entry name" value="3'(2'),5'-BISPHOSPHATE NUCLEOTIDASE 1"/>
    <property type="match status" value="1"/>
</dbReference>
<dbReference type="Proteomes" id="UP000274131">
    <property type="component" value="Unassembled WGS sequence"/>
</dbReference>
<keyword evidence="9" id="KW-0378">Hydrolase</keyword>
<keyword evidence="18" id="KW-1185">Reference proteome</keyword>
<evidence type="ECO:0000313" key="17">
    <source>
        <dbReference type="EMBL" id="VDD97150.1"/>
    </source>
</evidence>
<comment type="cofactor">
    <cofactor evidence="2 15">
        <name>Mg(2+)</name>
        <dbReference type="ChEBI" id="CHEBI:18420"/>
    </cofactor>
</comment>
<keyword evidence="7 16" id="KW-0812">Transmembrane</keyword>
<comment type="pathway">
    <text evidence="4">Polyol metabolism; myo-inositol biosynthesis; myo-inositol from D-glucose 6-phosphate: step 2/2.</text>
</comment>
<keyword evidence="8 15" id="KW-0479">Metal-binding</keyword>
<dbReference type="OrthoDB" id="74460at2759"/>
<dbReference type="FunFam" id="3.30.540.10:FF:000012">
    <property type="entry name" value="Blast:Putative inositol monophosphatase 3"/>
    <property type="match status" value="1"/>
</dbReference>
<evidence type="ECO:0000256" key="3">
    <source>
        <dbReference type="ARBA" id="ARBA00004167"/>
    </source>
</evidence>
<comment type="similarity">
    <text evidence="5">Belongs to the inositol monophosphatase superfamily.</text>
</comment>
<keyword evidence="12 16" id="KW-0472">Membrane</keyword>
<dbReference type="EC" id="3.1.3.25" evidence="6"/>
<dbReference type="AlphaFoldDB" id="A0A0N4VP05"/>
<accession>A0A0N4VP05</accession>
<feature type="binding site" evidence="15">
    <location>
        <position position="158"/>
    </location>
    <ligand>
        <name>Mg(2+)</name>
        <dbReference type="ChEBI" id="CHEBI:18420"/>
        <label>1</label>
        <note>catalytic</note>
    </ligand>
</feature>
<evidence type="ECO:0000256" key="2">
    <source>
        <dbReference type="ARBA" id="ARBA00001946"/>
    </source>
</evidence>
<reference evidence="19" key="1">
    <citation type="submission" date="2017-02" db="UniProtKB">
        <authorList>
            <consortium name="WormBaseParasite"/>
        </authorList>
    </citation>
    <scope>IDENTIFICATION</scope>
</reference>
<dbReference type="GO" id="GO:0008254">
    <property type="term" value="F:3'-nucleotidase activity"/>
    <property type="evidence" value="ECO:0007669"/>
    <property type="project" value="TreeGrafter"/>
</dbReference>
<feature type="transmembrane region" description="Helical" evidence="16">
    <location>
        <begin position="43"/>
        <end position="62"/>
    </location>
</feature>
<evidence type="ECO:0000256" key="14">
    <source>
        <dbReference type="ARBA" id="ARBA00042949"/>
    </source>
</evidence>
<gene>
    <name evidence="17" type="ORF">EVEC_LOCUS11901</name>
</gene>
<sequence length="340" mass="37168">MLVKINFKNLAILAVTLVFGYIAILIWTADEKFPDIEVDLRDIAGYAILAATMGGYGIVNVHGEGKLTIMSKGKTAEGANDVLTKADLVSNQIILDVLGRYPGLNVISEEKDTKFTESEIEKYRYDDNGLGMNISHTVQKLPSTKVSLSDITVWVDPLDATQEFSEGLMQYVTVMVCIANKGQPLFGVIRRPFSEETWFGMENYGVMGADGVKWNIKDSDSKSKKLLISRSHAGKVKEAVANAFGNEFTIEPAGGAGYKSLRLINGSADVYVHTSVIKKWDVCAGDAMLRSLGGALIDLSGSVLDYGLKAPLTNSNGVFAALKNPYTLYQKWRKSNVMDR</sequence>
<feature type="binding site" evidence="15">
    <location>
        <position position="109"/>
    </location>
    <ligand>
        <name>Mg(2+)</name>
        <dbReference type="ChEBI" id="CHEBI:18420"/>
        <label>1</label>
        <note>catalytic</note>
    </ligand>
</feature>
<evidence type="ECO:0000256" key="4">
    <source>
        <dbReference type="ARBA" id="ARBA00005152"/>
    </source>
</evidence>
<reference evidence="17 18" key="2">
    <citation type="submission" date="2018-10" db="EMBL/GenBank/DDBJ databases">
        <authorList>
            <consortium name="Pathogen Informatics"/>
        </authorList>
    </citation>
    <scope>NUCLEOTIDE SEQUENCE [LARGE SCALE GENOMIC DNA]</scope>
</reference>
<dbReference type="PRINTS" id="PR00377">
    <property type="entry name" value="IMPHPHTASES"/>
</dbReference>
<evidence type="ECO:0000256" key="10">
    <source>
        <dbReference type="ARBA" id="ARBA00022842"/>
    </source>
</evidence>
<dbReference type="GO" id="GO:0046872">
    <property type="term" value="F:metal ion binding"/>
    <property type="evidence" value="ECO:0007669"/>
    <property type="project" value="UniProtKB-KW"/>
</dbReference>
<feature type="binding site" evidence="15">
    <location>
        <position position="159"/>
    </location>
    <ligand>
        <name>Mg(2+)</name>
        <dbReference type="ChEBI" id="CHEBI:18420"/>
        <label>1</label>
        <note>catalytic</note>
    </ligand>
</feature>
<evidence type="ECO:0000256" key="7">
    <source>
        <dbReference type="ARBA" id="ARBA00022692"/>
    </source>
</evidence>
<dbReference type="GO" id="GO:0005737">
    <property type="term" value="C:cytoplasm"/>
    <property type="evidence" value="ECO:0007669"/>
    <property type="project" value="UniProtKB-ARBA"/>
</dbReference>
<dbReference type="PANTHER" id="PTHR43028:SF4">
    <property type="entry name" value="INOSITOL MONOPHOSPHATASE 3"/>
    <property type="match status" value="1"/>
</dbReference>
<comment type="catalytic activity">
    <reaction evidence="1">
        <text>a myo-inositol phosphate + H2O = myo-inositol + phosphate</text>
        <dbReference type="Rhea" id="RHEA:24056"/>
        <dbReference type="ChEBI" id="CHEBI:15377"/>
        <dbReference type="ChEBI" id="CHEBI:17268"/>
        <dbReference type="ChEBI" id="CHEBI:43474"/>
        <dbReference type="ChEBI" id="CHEBI:84139"/>
        <dbReference type="EC" id="3.1.3.25"/>
    </reaction>
</comment>
<dbReference type="PROSITE" id="PS00630">
    <property type="entry name" value="IMP_2"/>
    <property type="match status" value="1"/>
</dbReference>
<feature type="transmembrane region" description="Helical" evidence="16">
    <location>
        <begin position="7"/>
        <end position="28"/>
    </location>
</feature>
<evidence type="ECO:0000256" key="12">
    <source>
        <dbReference type="ARBA" id="ARBA00023136"/>
    </source>
</evidence>
<keyword evidence="11 16" id="KW-1133">Transmembrane helix</keyword>
<evidence type="ECO:0000256" key="11">
    <source>
        <dbReference type="ARBA" id="ARBA00022989"/>
    </source>
</evidence>
<comment type="subcellular location">
    <subcellularLocation>
        <location evidence="3">Membrane</location>
        <topology evidence="3">Single-pass membrane protein</topology>
    </subcellularLocation>
</comment>
<dbReference type="GO" id="GO:0052834">
    <property type="term" value="F:inositol monophosphate phosphatase activity"/>
    <property type="evidence" value="ECO:0007669"/>
    <property type="project" value="UniProtKB-EC"/>
</dbReference>
<evidence type="ECO:0000256" key="1">
    <source>
        <dbReference type="ARBA" id="ARBA00001033"/>
    </source>
</evidence>
<evidence type="ECO:0000256" key="5">
    <source>
        <dbReference type="ARBA" id="ARBA00009759"/>
    </source>
</evidence>
<dbReference type="STRING" id="51028.A0A0N4VP05"/>
<dbReference type="Gene3D" id="3.30.540.10">
    <property type="entry name" value="Fructose-1,6-Bisphosphatase, subunit A, domain 1"/>
    <property type="match status" value="1"/>
</dbReference>
<evidence type="ECO:0000313" key="18">
    <source>
        <dbReference type="Proteomes" id="UP000274131"/>
    </source>
</evidence>
<evidence type="ECO:0000256" key="9">
    <source>
        <dbReference type="ARBA" id="ARBA00022801"/>
    </source>
</evidence>
<evidence type="ECO:0000256" key="16">
    <source>
        <dbReference type="SAM" id="Phobius"/>
    </source>
</evidence>
<feature type="binding site" evidence="15">
    <location>
        <position position="156"/>
    </location>
    <ligand>
        <name>Mg(2+)</name>
        <dbReference type="ChEBI" id="CHEBI:18420"/>
        <label>1</label>
        <note>catalytic</note>
    </ligand>
</feature>
<dbReference type="Pfam" id="PF00459">
    <property type="entry name" value="Inositol_P"/>
    <property type="match status" value="1"/>
</dbReference>
<evidence type="ECO:0000256" key="15">
    <source>
        <dbReference type="PIRSR" id="PIRSR600760-2"/>
    </source>
</evidence>
<dbReference type="WBParaSite" id="EVEC_0001272801-mRNA-1">
    <property type="protein sequence ID" value="EVEC_0001272801-mRNA-1"/>
    <property type="gene ID" value="EVEC_0001272801"/>
</dbReference>
<dbReference type="InterPro" id="IPR020550">
    <property type="entry name" value="Inositol_monophosphatase_CS"/>
</dbReference>
<dbReference type="GO" id="GO:0046854">
    <property type="term" value="P:phosphatidylinositol phosphate biosynthetic process"/>
    <property type="evidence" value="ECO:0007669"/>
    <property type="project" value="InterPro"/>
</dbReference>
<dbReference type="GO" id="GO:0012505">
    <property type="term" value="C:endomembrane system"/>
    <property type="evidence" value="ECO:0007669"/>
    <property type="project" value="TreeGrafter"/>
</dbReference>
<keyword evidence="10 15" id="KW-0460">Magnesium</keyword>
<organism evidence="19">
    <name type="scientific">Enterobius vermicularis</name>
    <name type="common">Human pinworm</name>
    <dbReference type="NCBI Taxonomy" id="51028"/>
    <lineage>
        <taxon>Eukaryota</taxon>
        <taxon>Metazoa</taxon>
        <taxon>Ecdysozoa</taxon>
        <taxon>Nematoda</taxon>
        <taxon>Chromadorea</taxon>
        <taxon>Rhabditida</taxon>
        <taxon>Spirurina</taxon>
        <taxon>Oxyuridomorpha</taxon>
        <taxon>Oxyuroidea</taxon>
        <taxon>Oxyuridae</taxon>
        <taxon>Enterobius</taxon>
    </lineage>
</organism>
<evidence type="ECO:0000313" key="19">
    <source>
        <dbReference type="WBParaSite" id="EVEC_0001272801-mRNA-1"/>
    </source>
</evidence>
<evidence type="ECO:0000256" key="13">
    <source>
        <dbReference type="ARBA" id="ARBA00042119"/>
    </source>
</evidence>
<dbReference type="Gene3D" id="3.40.190.80">
    <property type="match status" value="1"/>
</dbReference>